<reference evidence="3" key="1">
    <citation type="submission" date="2021-08" db="EMBL/GenBank/DDBJ databases">
        <title>Prevotella lacticifex sp. nov., isolated from rumen of cow.</title>
        <authorList>
            <person name="Shinkai T."/>
            <person name="Ikeyama N."/>
            <person name="Kumagai M."/>
            <person name="Ohmori H."/>
            <person name="Sakamoto M."/>
            <person name="Ohkuma M."/>
            <person name="Mitsumori M."/>
        </authorList>
    </citation>
    <scope>NUCLEOTIDE SEQUENCE</scope>
    <source>
        <strain evidence="3">DSM 11371</strain>
    </source>
</reference>
<evidence type="ECO:0000313" key="4">
    <source>
        <dbReference type="Proteomes" id="UP000887043"/>
    </source>
</evidence>
<keyword evidence="1" id="KW-0812">Transmembrane</keyword>
<gene>
    <name evidence="3" type="ORF">PRRU23_16170</name>
</gene>
<evidence type="ECO:0000313" key="3">
    <source>
        <dbReference type="EMBL" id="GJG27917.1"/>
    </source>
</evidence>
<sequence length="1053" mass="116913">MAMAQTQISGTVISAEDGQPVIGASVKVVGTKMGTVTDIDGNFSLNAPAGSKLEISYIGMTSQTVSAKSGKMNINLQADRQNLDEVVVVAYGTAKRQSITGAVTSIDAKNIEKRIGTSVTGALEGSAPGIQVNSTYGEPGAAPKISIRGIGTLTKYDAEGNDASAPLFVVDGVAYNGNIADINPNDIASMSVLKDAASAALYGNRAANGVIIITTKNGRSASKPTFSVKINQGIYTRGIKEYERLGADQWMEASWQALKHYAMTNSALAMNETDAAAYATKNLISTNAKRNIYDAADDALFDANGKLIANRLPYYDDLDWNDAIERNGHRQDYNVTAQMGSDKFNVFSSFGYLNEKGYIVGSGYERFTGRVNSMFKPNKYFEMGINVNATFSQQSYNSNAEGTYNANPFHSARFMAPIYPYYKHNSNGEYVFDSNGNKQYDTSSSYLGNYSIAYVLRHNTDDKDNNQLGGQAYLTVNLPYDFSVTVKGDVNRLVTAEEKYDNPLIGDGATNNGRFTQSTLRRYTTTSQQLLNWNHDFDIHHIDALFGHESYKYKRQLTRTMNTNMAVDGIYAMSNFLTNSSAEGYTMEDREESYFLRGRYNYDQKYFLDASIRWDGSSRFADGKRWGSFFSLGGSWDIKREAFMKPYNWVNDLRLRASYGEVGNNKALDFYAYQALYYIDKNAGDPALMKQSLDAGDIKWETTKTIDVALEGKLFDRLNFSLGYFNKRSQDLLMAVKMPLSAGSFSYGDTRNMTVFRNIGSITNSGFEFTADVAVVKSHGFKWNVGLDATFLSNKINELVNHEDYVRSSVRLYSEGHSLYDWYTYHFEGVDQMTGRSLYTIDPDKKSAAASKGMLVTINGVDYTYDASTYGKKDFRGTAKPTVFGSFHTDLTWKNFTLNMLLTYSLGGKIFDETYRQLMSTATATSASALHVDVLKSWNGVPAGMTETSADRILVDGTPLLDYTNSNYNNAVSDRFLVSASYLVFKNINLTYRVPVKYLQKIGINGMTVNAGVENLLTITARQGMNPQYSFDGMSEDTYVTPRVWNFGVQFNF</sequence>
<dbReference type="Pfam" id="PF13715">
    <property type="entry name" value="CarbopepD_reg_2"/>
    <property type="match status" value="1"/>
</dbReference>
<dbReference type="InterPro" id="IPR023997">
    <property type="entry name" value="TonB-dep_OMP_SusC/RagA_CS"/>
</dbReference>
<name>A0AA37HY20_SEGBR</name>
<dbReference type="NCBIfam" id="TIGR04057">
    <property type="entry name" value="SusC_RagA_signa"/>
    <property type="match status" value="1"/>
</dbReference>
<comment type="caution">
    <text evidence="3">The sequence shown here is derived from an EMBL/GenBank/DDBJ whole genome shotgun (WGS) entry which is preliminary data.</text>
</comment>
<feature type="domain" description="TonB-dependent receptor plug" evidence="2">
    <location>
        <begin position="96"/>
        <end position="210"/>
    </location>
</feature>
<dbReference type="Gene3D" id="2.170.130.10">
    <property type="entry name" value="TonB-dependent receptor, plug domain"/>
    <property type="match status" value="1"/>
</dbReference>
<organism evidence="3 4">
    <name type="scientific">Segatella bryantii</name>
    <name type="common">Prevotella bryantii</name>
    <dbReference type="NCBI Taxonomy" id="77095"/>
    <lineage>
        <taxon>Bacteria</taxon>
        <taxon>Pseudomonadati</taxon>
        <taxon>Bacteroidota</taxon>
        <taxon>Bacteroidia</taxon>
        <taxon>Bacteroidales</taxon>
        <taxon>Prevotellaceae</taxon>
        <taxon>Segatella</taxon>
    </lineage>
</organism>
<dbReference type="FunFam" id="2.60.40.1120:FF:000003">
    <property type="entry name" value="Outer membrane protein Omp121"/>
    <property type="match status" value="1"/>
</dbReference>
<keyword evidence="1" id="KW-1134">Transmembrane beta strand</keyword>
<dbReference type="SUPFAM" id="SSF49464">
    <property type="entry name" value="Carboxypeptidase regulatory domain-like"/>
    <property type="match status" value="1"/>
</dbReference>
<dbReference type="InterPro" id="IPR023996">
    <property type="entry name" value="TonB-dep_OMP_SusC/RagA"/>
</dbReference>
<proteinExistence type="inferred from homology"/>
<dbReference type="InterPro" id="IPR039426">
    <property type="entry name" value="TonB-dep_rcpt-like"/>
</dbReference>
<evidence type="ECO:0000259" key="2">
    <source>
        <dbReference type="Pfam" id="PF07715"/>
    </source>
</evidence>
<keyword evidence="1" id="KW-0813">Transport</keyword>
<dbReference type="NCBIfam" id="TIGR04056">
    <property type="entry name" value="OMP_RagA_SusC"/>
    <property type="match status" value="1"/>
</dbReference>
<dbReference type="Pfam" id="PF07715">
    <property type="entry name" value="Plug"/>
    <property type="match status" value="1"/>
</dbReference>
<dbReference type="SUPFAM" id="SSF56935">
    <property type="entry name" value="Porins"/>
    <property type="match status" value="1"/>
</dbReference>
<dbReference type="EMBL" id="BPTR01000001">
    <property type="protein sequence ID" value="GJG27917.1"/>
    <property type="molecule type" value="Genomic_DNA"/>
</dbReference>
<comment type="similarity">
    <text evidence="1">Belongs to the TonB-dependent receptor family.</text>
</comment>
<keyword evidence="1" id="KW-0472">Membrane</keyword>
<accession>A0AA37HY20</accession>
<dbReference type="GO" id="GO:0009279">
    <property type="term" value="C:cell outer membrane"/>
    <property type="evidence" value="ECO:0007669"/>
    <property type="project" value="UniProtKB-SubCell"/>
</dbReference>
<dbReference type="InterPro" id="IPR008969">
    <property type="entry name" value="CarboxyPept-like_regulatory"/>
</dbReference>
<dbReference type="AlphaFoldDB" id="A0AA37HY20"/>
<dbReference type="InterPro" id="IPR012910">
    <property type="entry name" value="Plug_dom"/>
</dbReference>
<comment type="subcellular location">
    <subcellularLocation>
        <location evidence="1">Cell outer membrane</location>
        <topology evidence="1">Multi-pass membrane protein</topology>
    </subcellularLocation>
</comment>
<dbReference type="Proteomes" id="UP000887043">
    <property type="component" value="Unassembled WGS sequence"/>
</dbReference>
<dbReference type="InterPro" id="IPR037066">
    <property type="entry name" value="Plug_dom_sf"/>
</dbReference>
<protein>
    <submittedName>
        <fullName evidence="3">SusC/RagA family TonB-linked outer membrane protein</fullName>
    </submittedName>
</protein>
<dbReference type="PROSITE" id="PS52016">
    <property type="entry name" value="TONB_DEPENDENT_REC_3"/>
    <property type="match status" value="1"/>
</dbReference>
<dbReference type="Gene3D" id="2.60.40.1120">
    <property type="entry name" value="Carboxypeptidase-like, regulatory domain"/>
    <property type="match status" value="1"/>
</dbReference>
<evidence type="ECO:0000256" key="1">
    <source>
        <dbReference type="PROSITE-ProRule" id="PRU01360"/>
    </source>
</evidence>
<keyword evidence="1" id="KW-0998">Cell outer membrane</keyword>